<gene>
    <name evidence="2" type="ORF">Pmani_010828</name>
</gene>
<feature type="compositionally biased region" description="Basic and acidic residues" evidence="1">
    <location>
        <begin position="34"/>
        <end position="44"/>
    </location>
</feature>
<comment type="caution">
    <text evidence="2">The sequence shown here is derived from an EMBL/GenBank/DDBJ whole genome shotgun (WGS) entry which is preliminary data.</text>
</comment>
<name>A0AAE1Q2B3_9EUCA</name>
<reference evidence="2" key="1">
    <citation type="submission" date="2023-11" db="EMBL/GenBank/DDBJ databases">
        <title>Genome assemblies of two species of porcelain crab, Petrolisthes cinctipes and Petrolisthes manimaculis (Anomura: Porcellanidae).</title>
        <authorList>
            <person name="Angst P."/>
        </authorList>
    </citation>
    <scope>NUCLEOTIDE SEQUENCE</scope>
    <source>
        <strain evidence="2">PB745_02</strain>
        <tissue evidence="2">Gill</tissue>
    </source>
</reference>
<dbReference type="Proteomes" id="UP001292094">
    <property type="component" value="Unassembled WGS sequence"/>
</dbReference>
<evidence type="ECO:0000256" key="1">
    <source>
        <dbReference type="SAM" id="MobiDB-lite"/>
    </source>
</evidence>
<protein>
    <submittedName>
        <fullName evidence="2">Uncharacterized protein</fullName>
    </submittedName>
</protein>
<proteinExistence type="predicted"/>
<dbReference type="AlphaFoldDB" id="A0AAE1Q2B3"/>
<dbReference type="EMBL" id="JAWZYT010000859">
    <property type="protein sequence ID" value="KAK4318160.1"/>
    <property type="molecule type" value="Genomic_DNA"/>
</dbReference>
<feature type="region of interest" description="Disordered" evidence="1">
    <location>
        <begin position="1"/>
        <end position="44"/>
    </location>
</feature>
<feature type="compositionally biased region" description="Basic and acidic residues" evidence="1">
    <location>
        <begin position="11"/>
        <end position="26"/>
    </location>
</feature>
<organism evidence="2 3">
    <name type="scientific">Petrolisthes manimaculis</name>
    <dbReference type="NCBI Taxonomy" id="1843537"/>
    <lineage>
        <taxon>Eukaryota</taxon>
        <taxon>Metazoa</taxon>
        <taxon>Ecdysozoa</taxon>
        <taxon>Arthropoda</taxon>
        <taxon>Crustacea</taxon>
        <taxon>Multicrustacea</taxon>
        <taxon>Malacostraca</taxon>
        <taxon>Eumalacostraca</taxon>
        <taxon>Eucarida</taxon>
        <taxon>Decapoda</taxon>
        <taxon>Pleocyemata</taxon>
        <taxon>Anomura</taxon>
        <taxon>Galatheoidea</taxon>
        <taxon>Porcellanidae</taxon>
        <taxon>Petrolisthes</taxon>
    </lineage>
</organism>
<sequence length="72" mass="8556">MRKLVLLGRDGWSKERVPERDREKRKAGTTGKGWSKERVPERDRQGNGESWYYYYKSWYGTAGTGREYESYG</sequence>
<keyword evidence="3" id="KW-1185">Reference proteome</keyword>
<accession>A0AAE1Q2B3</accession>
<evidence type="ECO:0000313" key="3">
    <source>
        <dbReference type="Proteomes" id="UP001292094"/>
    </source>
</evidence>
<evidence type="ECO:0000313" key="2">
    <source>
        <dbReference type="EMBL" id="KAK4318160.1"/>
    </source>
</evidence>